<protein>
    <submittedName>
        <fullName evidence="1">Uncharacterized protein</fullName>
    </submittedName>
</protein>
<gene>
    <name evidence="1" type="ORF">LCGC14_1867240</name>
</gene>
<proteinExistence type="predicted"/>
<organism evidence="1">
    <name type="scientific">marine sediment metagenome</name>
    <dbReference type="NCBI Taxonomy" id="412755"/>
    <lineage>
        <taxon>unclassified sequences</taxon>
        <taxon>metagenomes</taxon>
        <taxon>ecological metagenomes</taxon>
    </lineage>
</organism>
<evidence type="ECO:0000313" key="1">
    <source>
        <dbReference type="EMBL" id="KKL94172.1"/>
    </source>
</evidence>
<dbReference type="AlphaFoldDB" id="A0A0F9J4R3"/>
<reference evidence="1" key="1">
    <citation type="journal article" date="2015" name="Nature">
        <title>Complex archaea that bridge the gap between prokaryotes and eukaryotes.</title>
        <authorList>
            <person name="Spang A."/>
            <person name="Saw J.H."/>
            <person name="Jorgensen S.L."/>
            <person name="Zaremba-Niedzwiedzka K."/>
            <person name="Martijn J."/>
            <person name="Lind A.E."/>
            <person name="van Eijk R."/>
            <person name="Schleper C."/>
            <person name="Guy L."/>
            <person name="Ettema T.J."/>
        </authorList>
    </citation>
    <scope>NUCLEOTIDE SEQUENCE</scope>
</reference>
<comment type="caution">
    <text evidence="1">The sequence shown here is derived from an EMBL/GenBank/DDBJ whole genome shotgun (WGS) entry which is preliminary data.</text>
</comment>
<dbReference type="EMBL" id="LAZR01018993">
    <property type="protein sequence ID" value="KKL94172.1"/>
    <property type="molecule type" value="Genomic_DNA"/>
</dbReference>
<accession>A0A0F9J4R3</accession>
<sequence length="82" mass="9491">KLSDSILVTLCREPDCYANEVNPHTYKLLTEYRFESTGIRVMSGYEKNGKINITDDITNRAMYWLRPINTGLKNDRTNASFI</sequence>
<name>A0A0F9J4R3_9ZZZZ</name>
<feature type="non-terminal residue" evidence="1">
    <location>
        <position position="1"/>
    </location>
</feature>